<dbReference type="PIRSF" id="PIRSF021265">
    <property type="entry name" value="DUF956"/>
    <property type="match status" value="1"/>
</dbReference>
<protein>
    <recommendedName>
        <fullName evidence="3">DUF956 family protein</fullName>
    </recommendedName>
</protein>
<evidence type="ECO:0000313" key="1">
    <source>
        <dbReference type="EMBL" id="GAK31848.1"/>
    </source>
</evidence>
<dbReference type="Proteomes" id="UP000030643">
    <property type="component" value="Unassembled WGS sequence"/>
</dbReference>
<dbReference type="EMBL" id="DF820500">
    <property type="protein sequence ID" value="GAK31848.1"/>
    <property type="molecule type" value="Genomic_DNA"/>
</dbReference>
<name>A0A069CXB8_WEIOS</name>
<proteinExistence type="predicted"/>
<gene>
    <name evidence="1" type="ORF">WOSG25_170320</name>
</gene>
<keyword evidence="2" id="KW-1185">Reference proteome</keyword>
<reference evidence="2" key="1">
    <citation type="journal article" date="2014" name="Genome Announc.">
        <title>Draft genome sequence of Weissella oryzae SG25T, isolated from fermented rice grains.</title>
        <authorList>
            <person name="Tanizawa Y."/>
            <person name="Fujisawa T."/>
            <person name="Mochizuki T."/>
            <person name="Kaminuma E."/>
            <person name="Suzuki Y."/>
            <person name="Nakamura Y."/>
            <person name="Tohno M."/>
        </authorList>
    </citation>
    <scope>NUCLEOTIDE SEQUENCE [LARGE SCALE GENOMIC DNA]</scope>
    <source>
        <strain evidence="2">DSM 25784 / JCM 18191 / LMG 30913 / SG25</strain>
    </source>
</reference>
<accession>A0A069CXB8</accession>
<evidence type="ECO:0000313" key="2">
    <source>
        <dbReference type="Proteomes" id="UP000030643"/>
    </source>
</evidence>
<dbReference type="RefSeq" id="WP_027699768.1">
    <property type="nucleotide sequence ID" value="NZ_DF820500.1"/>
</dbReference>
<organism evidence="1 2">
    <name type="scientific">Weissella oryzae (strain DSM 25784 / JCM 18191 / LMG 30913 / SG25)</name>
    <dbReference type="NCBI Taxonomy" id="1329250"/>
    <lineage>
        <taxon>Bacteria</taxon>
        <taxon>Bacillati</taxon>
        <taxon>Bacillota</taxon>
        <taxon>Bacilli</taxon>
        <taxon>Lactobacillales</taxon>
        <taxon>Lactobacillaceae</taxon>
        <taxon>Weissella</taxon>
    </lineage>
</organism>
<dbReference type="Pfam" id="PF06115">
    <property type="entry name" value="DUF956"/>
    <property type="match status" value="1"/>
</dbReference>
<dbReference type="eggNOG" id="COG4687">
    <property type="taxonomic scope" value="Bacteria"/>
</dbReference>
<dbReference type="AlphaFoldDB" id="A0A069CXB8"/>
<evidence type="ECO:0008006" key="3">
    <source>
        <dbReference type="Google" id="ProtNLM"/>
    </source>
</evidence>
<dbReference type="InterPro" id="IPR010360">
    <property type="entry name" value="DUF956"/>
</dbReference>
<dbReference type="OrthoDB" id="1646215at2"/>
<dbReference type="STRING" id="1329250.WOSG25_170320"/>
<sequence length="120" mass="13713">MVESINTRADLTAEAVAYLGFPKYGKILMGDNGLEFFSDRNVTDNMTFPWSSIDRIEGDVSRSGKVRRQFYIVLENQVKIRFASKASGKILRLFRDQLGNDRVVRAPSFLGTLTRFFTKH</sequence>